<evidence type="ECO:0000256" key="3">
    <source>
        <dbReference type="ARBA" id="ARBA00022827"/>
    </source>
</evidence>
<evidence type="ECO:0000313" key="7">
    <source>
        <dbReference type="Proteomes" id="UP001596044"/>
    </source>
</evidence>
<dbReference type="PANTHER" id="PTHR10961">
    <property type="entry name" value="PEROXISOMAL SARCOSINE OXIDASE"/>
    <property type="match status" value="1"/>
</dbReference>
<dbReference type="SUPFAM" id="SSF51905">
    <property type="entry name" value="FAD/NAD(P)-binding domain"/>
    <property type="match status" value="1"/>
</dbReference>
<evidence type="ECO:0000313" key="6">
    <source>
        <dbReference type="EMBL" id="MFC5449342.1"/>
    </source>
</evidence>
<dbReference type="SUPFAM" id="SSF54373">
    <property type="entry name" value="FAD-linked reductases, C-terminal domain"/>
    <property type="match status" value="1"/>
</dbReference>
<accession>A0ABW0K9F7</accession>
<comment type="cofactor">
    <cofactor evidence="1">
        <name>FAD</name>
        <dbReference type="ChEBI" id="CHEBI:57692"/>
    </cofactor>
</comment>
<keyword evidence="7" id="KW-1185">Reference proteome</keyword>
<dbReference type="PANTHER" id="PTHR10961:SF7">
    <property type="entry name" value="FAD DEPENDENT OXIDOREDUCTASE DOMAIN-CONTAINING PROTEIN"/>
    <property type="match status" value="1"/>
</dbReference>
<sequence length="380" mass="42069">MSQSFDVIVVGAGSMGMSTGYHLAKRGIRTLLIDAFDPPHTEGSHHGEPRLIRHAYSGGPIYIRLALEADRLWRELEEESGEQLLVRSGVLNMADRFKSKFLSRLKDTDRAGIQVELLEAEEVQRRWSGIRLPETYEALYEPHAGYLFSERCIAAYRQLALSHGAMLLPYTPVQHIEPDGEGVRVKTRVGTFTASRLIISAGAWFQALQPFVSMPIRAVRKTVAWFQAEAGLYEAETFPGFTLDTEEGGYYGFPSIAGAGIKLGRHDGGLSWQPGEEPAPFGSLAQDEGDLRRTLEAYMPRAAGKLLRSAVCKYELTPDEHFIIDKHPNDDRVWLAGGFSGHGFKFSSAIGSVLADLVEGRSPIVDIEPFALSRFNSKTL</sequence>
<dbReference type="InterPro" id="IPR036188">
    <property type="entry name" value="FAD/NAD-bd_sf"/>
</dbReference>
<dbReference type="EC" id="1.5.3.2" evidence="6"/>
<evidence type="ECO:0000256" key="4">
    <source>
        <dbReference type="ARBA" id="ARBA00023002"/>
    </source>
</evidence>
<feature type="domain" description="FAD dependent oxidoreductase" evidence="5">
    <location>
        <begin position="6"/>
        <end position="357"/>
    </location>
</feature>
<dbReference type="NCBIfam" id="NF008425">
    <property type="entry name" value="PRK11259.1"/>
    <property type="match status" value="1"/>
</dbReference>
<reference evidence="7" key="1">
    <citation type="journal article" date="2019" name="Int. J. Syst. Evol. Microbiol.">
        <title>The Global Catalogue of Microorganisms (GCM) 10K type strain sequencing project: providing services to taxonomists for standard genome sequencing and annotation.</title>
        <authorList>
            <consortium name="The Broad Institute Genomics Platform"/>
            <consortium name="The Broad Institute Genome Sequencing Center for Infectious Disease"/>
            <person name="Wu L."/>
            <person name="Ma J."/>
        </authorList>
    </citation>
    <scope>NUCLEOTIDE SEQUENCE [LARGE SCALE GENOMIC DNA]</scope>
    <source>
        <strain evidence="7">KACC 11904</strain>
    </source>
</reference>
<keyword evidence="2" id="KW-0285">Flavoprotein</keyword>
<evidence type="ECO:0000256" key="2">
    <source>
        <dbReference type="ARBA" id="ARBA00022630"/>
    </source>
</evidence>
<keyword evidence="3" id="KW-0274">FAD</keyword>
<name>A0ABW0K9F7_9BACL</name>
<keyword evidence="4 6" id="KW-0560">Oxidoreductase</keyword>
<gene>
    <name evidence="6" type="primary">solA</name>
    <name evidence="6" type="ORF">ACFPOG_13825</name>
</gene>
<dbReference type="Pfam" id="PF01266">
    <property type="entry name" value="DAO"/>
    <property type="match status" value="1"/>
</dbReference>
<proteinExistence type="predicted"/>
<dbReference type="EMBL" id="JBHSMJ010000018">
    <property type="protein sequence ID" value="MFC5449342.1"/>
    <property type="molecule type" value="Genomic_DNA"/>
</dbReference>
<dbReference type="Gene3D" id="3.30.9.10">
    <property type="entry name" value="D-Amino Acid Oxidase, subunit A, domain 2"/>
    <property type="match status" value="1"/>
</dbReference>
<dbReference type="RefSeq" id="WP_270879736.1">
    <property type="nucleotide sequence ID" value="NZ_JAQFVF010000026.1"/>
</dbReference>
<organism evidence="6 7">
    <name type="scientific">Paenibacillus aestuarii</name>
    <dbReference type="NCBI Taxonomy" id="516965"/>
    <lineage>
        <taxon>Bacteria</taxon>
        <taxon>Bacillati</taxon>
        <taxon>Bacillota</taxon>
        <taxon>Bacilli</taxon>
        <taxon>Bacillales</taxon>
        <taxon>Paenibacillaceae</taxon>
        <taxon>Paenibacillus</taxon>
    </lineage>
</organism>
<evidence type="ECO:0000256" key="1">
    <source>
        <dbReference type="ARBA" id="ARBA00001974"/>
    </source>
</evidence>
<protein>
    <submittedName>
        <fullName evidence="6">N-methyl-L-tryptophan oxidase</fullName>
        <ecNumber evidence="6">1.5.3.2</ecNumber>
    </submittedName>
</protein>
<dbReference type="InterPro" id="IPR045170">
    <property type="entry name" value="MTOX"/>
</dbReference>
<comment type="caution">
    <text evidence="6">The sequence shown here is derived from an EMBL/GenBank/DDBJ whole genome shotgun (WGS) entry which is preliminary data.</text>
</comment>
<evidence type="ECO:0000259" key="5">
    <source>
        <dbReference type="Pfam" id="PF01266"/>
    </source>
</evidence>
<dbReference type="Gene3D" id="3.50.50.60">
    <property type="entry name" value="FAD/NAD(P)-binding domain"/>
    <property type="match status" value="1"/>
</dbReference>
<dbReference type="Proteomes" id="UP001596044">
    <property type="component" value="Unassembled WGS sequence"/>
</dbReference>
<dbReference type="GO" id="GO:0050131">
    <property type="term" value="F:N-methyl-L-amino-acid oxidase activity"/>
    <property type="evidence" value="ECO:0007669"/>
    <property type="project" value="UniProtKB-EC"/>
</dbReference>
<dbReference type="InterPro" id="IPR006076">
    <property type="entry name" value="FAD-dep_OxRdtase"/>
</dbReference>